<accession>A0ABT1JL98</accession>
<reference evidence="1 2" key="2">
    <citation type="submission" date="2022-06" db="EMBL/GenBank/DDBJ databases">
        <title>Genomic Encyclopedia of Type Strains, Phase I: the one thousand microbial genomes (KMG-I) project.</title>
        <authorList>
            <person name="Kyrpides N."/>
        </authorList>
    </citation>
    <scope>NUCLEOTIDE SEQUENCE [LARGE SCALE GENOMIC DNA]</scope>
    <source>
        <strain evidence="1 2">DSM 43889</strain>
    </source>
</reference>
<evidence type="ECO:0008006" key="3">
    <source>
        <dbReference type="Google" id="ProtNLM"/>
    </source>
</evidence>
<proteinExistence type="predicted"/>
<reference evidence="1 2" key="1">
    <citation type="submission" date="2013-07" db="EMBL/GenBank/DDBJ databases">
        <authorList>
            <consortium name="DOE Joint Genome Institute"/>
            <person name="Reeve W."/>
            <person name="Huntemann M."/>
            <person name="Han J."/>
            <person name="Chen A."/>
            <person name="Kyrpides N."/>
            <person name="Mavromatis K."/>
            <person name="Markowitz V."/>
            <person name="Palaniappan K."/>
            <person name="Ivanova N."/>
            <person name="Schaumberg A."/>
            <person name="Pati A."/>
            <person name="Liolios K."/>
            <person name="Nordberg H.P."/>
            <person name="Cantor M.N."/>
            <person name="Hua S.X."/>
            <person name="Woyke T."/>
        </authorList>
    </citation>
    <scope>NUCLEOTIDE SEQUENCE [LARGE SCALE GENOMIC DNA]</scope>
    <source>
        <strain evidence="1 2">DSM 43889</strain>
    </source>
</reference>
<evidence type="ECO:0000313" key="1">
    <source>
        <dbReference type="EMBL" id="MCP2333291.1"/>
    </source>
</evidence>
<organism evidence="1 2">
    <name type="scientific">Actinoalloteichus caeruleus DSM 43889</name>
    <dbReference type="NCBI Taxonomy" id="1120930"/>
    <lineage>
        <taxon>Bacteria</taxon>
        <taxon>Bacillati</taxon>
        <taxon>Actinomycetota</taxon>
        <taxon>Actinomycetes</taxon>
        <taxon>Pseudonocardiales</taxon>
        <taxon>Pseudonocardiaceae</taxon>
        <taxon>Actinoalloteichus</taxon>
        <taxon>Actinoalloteichus cyanogriseus</taxon>
    </lineage>
</organism>
<evidence type="ECO:0000313" key="2">
    <source>
        <dbReference type="Proteomes" id="UP000791080"/>
    </source>
</evidence>
<comment type="caution">
    <text evidence="1">The sequence shown here is derived from an EMBL/GenBank/DDBJ whole genome shotgun (WGS) entry which is preliminary data.</text>
</comment>
<gene>
    <name evidence="1" type="ORF">G443_003561</name>
</gene>
<sequence length="62" mass="7123">MIDLQRGEHLTLMREFTRGKRDGDVADQLVRDYALPHLEADLRWLDTAEARMGQLVNNGGQE</sequence>
<name>A0ABT1JL98_ACTCY</name>
<dbReference type="EMBL" id="AUBJ02000001">
    <property type="protein sequence ID" value="MCP2333291.1"/>
    <property type="molecule type" value="Genomic_DNA"/>
</dbReference>
<protein>
    <recommendedName>
        <fullName evidence="3">DUF305 domain-containing protein</fullName>
    </recommendedName>
</protein>
<dbReference type="Proteomes" id="UP000791080">
    <property type="component" value="Unassembled WGS sequence"/>
</dbReference>
<keyword evidence="2" id="KW-1185">Reference proteome</keyword>